<evidence type="ECO:0000256" key="3">
    <source>
        <dbReference type="ARBA" id="ARBA00022763"/>
    </source>
</evidence>
<evidence type="ECO:0000256" key="6">
    <source>
        <dbReference type="ARBA" id="ARBA00022839"/>
    </source>
</evidence>
<dbReference type="Proteomes" id="UP000049023">
    <property type="component" value="Unassembled WGS sequence"/>
</dbReference>
<dbReference type="GO" id="GO:0004527">
    <property type="term" value="F:exonuclease activity"/>
    <property type="evidence" value="ECO:0007669"/>
    <property type="project" value="UniProtKB-KW"/>
</dbReference>
<gene>
    <name evidence="12" type="ORF">ERS027661_00647</name>
</gene>
<dbReference type="GO" id="GO:0005829">
    <property type="term" value="C:cytosol"/>
    <property type="evidence" value="ECO:0007669"/>
    <property type="project" value="TreeGrafter"/>
</dbReference>
<dbReference type="InterPro" id="IPR038726">
    <property type="entry name" value="PDDEXK_AddAB-type"/>
</dbReference>
<keyword evidence="3" id="KW-0227">DNA damage</keyword>
<keyword evidence="8" id="KW-0238">DNA-binding</keyword>
<protein>
    <submittedName>
        <fullName evidence="12">ATP-dependent DNA helicase</fullName>
        <ecNumber evidence="12">3.6.1.-</ecNumber>
    </submittedName>
</protein>
<feature type="domain" description="UvrD-like helicase C-terminal" evidence="11">
    <location>
        <begin position="19"/>
        <end position="128"/>
    </location>
</feature>
<reference evidence="12 13" key="1">
    <citation type="submission" date="2015-03" db="EMBL/GenBank/DDBJ databases">
        <authorList>
            <consortium name="Pathogen Informatics"/>
        </authorList>
    </citation>
    <scope>NUCLEOTIDE SEQUENCE [LARGE SCALE GENOMIC DNA]</scope>
    <source>
        <strain evidence="12 13">Bir 187</strain>
    </source>
</reference>
<keyword evidence="5 12" id="KW-0347">Helicase</keyword>
<proteinExistence type="predicted"/>
<evidence type="ECO:0000313" key="12">
    <source>
        <dbReference type="EMBL" id="CKR13135.1"/>
    </source>
</evidence>
<dbReference type="PANTHER" id="PTHR11070">
    <property type="entry name" value="UVRD / RECB / PCRA DNA HELICASE FAMILY MEMBER"/>
    <property type="match status" value="1"/>
</dbReference>
<dbReference type="Gene3D" id="3.40.50.300">
    <property type="entry name" value="P-loop containing nucleotide triphosphate hydrolases"/>
    <property type="match status" value="1"/>
</dbReference>
<keyword evidence="4 12" id="KW-0378">Hydrolase</keyword>
<dbReference type="EC" id="3.6.1.-" evidence="12"/>
<evidence type="ECO:0000256" key="2">
    <source>
        <dbReference type="ARBA" id="ARBA00022741"/>
    </source>
</evidence>
<dbReference type="PANTHER" id="PTHR11070:SF59">
    <property type="entry name" value="DNA 3'-5' HELICASE"/>
    <property type="match status" value="1"/>
</dbReference>
<dbReference type="Pfam" id="PF12705">
    <property type="entry name" value="PDDEXK_1"/>
    <property type="match status" value="1"/>
</dbReference>
<dbReference type="Gene3D" id="3.90.320.10">
    <property type="match status" value="1"/>
</dbReference>
<accession>A0A654ZU74</accession>
<dbReference type="Pfam" id="PF13361">
    <property type="entry name" value="UvrD_C"/>
    <property type="match status" value="1"/>
</dbReference>
<dbReference type="InterPro" id="IPR014017">
    <property type="entry name" value="DNA_helicase_UvrD-like_C"/>
</dbReference>
<keyword evidence="1" id="KW-0540">Nuclease</keyword>
<organism evidence="12 13">
    <name type="scientific">Mycobacterium tuberculosis</name>
    <dbReference type="NCBI Taxonomy" id="1773"/>
    <lineage>
        <taxon>Bacteria</taxon>
        <taxon>Bacillati</taxon>
        <taxon>Actinomycetota</taxon>
        <taxon>Actinomycetes</taxon>
        <taxon>Mycobacteriales</taxon>
        <taxon>Mycobacteriaceae</taxon>
        <taxon>Mycobacterium</taxon>
        <taxon>Mycobacterium tuberculosis complex</taxon>
    </lineage>
</organism>
<dbReference type="AlphaFoldDB" id="A0A654ZU74"/>
<dbReference type="GO" id="GO:0033202">
    <property type="term" value="C:DNA helicase complex"/>
    <property type="evidence" value="ECO:0007669"/>
    <property type="project" value="TreeGrafter"/>
</dbReference>
<evidence type="ECO:0000256" key="4">
    <source>
        <dbReference type="ARBA" id="ARBA00022801"/>
    </source>
</evidence>
<evidence type="ECO:0000259" key="11">
    <source>
        <dbReference type="Pfam" id="PF13361"/>
    </source>
</evidence>
<keyword evidence="9" id="KW-0234">DNA repair</keyword>
<dbReference type="GO" id="GO:0043138">
    <property type="term" value="F:3'-5' DNA helicase activity"/>
    <property type="evidence" value="ECO:0007669"/>
    <property type="project" value="TreeGrafter"/>
</dbReference>
<evidence type="ECO:0000256" key="7">
    <source>
        <dbReference type="ARBA" id="ARBA00022840"/>
    </source>
</evidence>
<dbReference type="GO" id="GO:0003677">
    <property type="term" value="F:DNA binding"/>
    <property type="evidence" value="ECO:0007669"/>
    <property type="project" value="UniProtKB-KW"/>
</dbReference>
<dbReference type="SUPFAM" id="SSF52540">
    <property type="entry name" value="P-loop containing nucleoside triphosphate hydrolases"/>
    <property type="match status" value="1"/>
</dbReference>
<evidence type="ECO:0000256" key="1">
    <source>
        <dbReference type="ARBA" id="ARBA00022722"/>
    </source>
</evidence>
<feature type="domain" description="PD-(D/E)XK endonuclease-like" evidence="10">
    <location>
        <begin position="239"/>
        <end position="481"/>
    </location>
</feature>
<dbReference type="InterPro" id="IPR027417">
    <property type="entry name" value="P-loop_NTPase"/>
</dbReference>
<dbReference type="InterPro" id="IPR011604">
    <property type="entry name" value="PDDEXK-like_dom_sf"/>
</dbReference>
<keyword evidence="2" id="KW-0547">Nucleotide-binding</keyword>
<dbReference type="GO" id="GO:0005524">
    <property type="term" value="F:ATP binding"/>
    <property type="evidence" value="ECO:0007669"/>
    <property type="project" value="UniProtKB-KW"/>
</dbReference>
<evidence type="ECO:0000256" key="5">
    <source>
        <dbReference type="ARBA" id="ARBA00022806"/>
    </source>
</evidence>
<evidence type="ECO:0000259" key="10">
    <source>
        <dbReference type="Pfam" id="PF12705"/>
    </source>
</evidence>
<evidence type="ECO:0000256" key="8">
    <source>
        <dbReference type="ARBA" id="ARBA00023125"/>
    </source>
</evidence>
<evidence type="ECO:0000313" key="13">
    <source>
        <dbReference type="Proteomes" id="UP000049023"/>
    </source>
</evidence>
<dbReference type="GO" id="GO:0000725">
    <property type="term" value="P:recombinational repair"/>
    <property type="evidence" value="ECO:0007669"/>
    <property type="project" value="TreeGrafter"/>
</dbReference>
<name>A0A654ZU74_MYCTX</name>
<dbReference type="EMBL" id="CNFU01000085">
    <property type="protein sequence ID" value="CKR13135.1"/>
    <property type="molecule type" value="Genomic_DNA"/>
</dbReference>
<sequence>MTALFDITDHYVSRTSGASLRGLVEHVTALQLPVVRPEPAAPTEQVMVLSAHAALGHEWDLVVIAGLQDGLWPNTVPRGGVLGTQRLLDELDGVTKDASMRAPLLAEERRLLVTAMGRARRRLLVTAVDSDAGGGGHEAVLPSAFFFEIAQWADGDGEPVAMQPVSAPRVLSAAAVVGRLRVVVCAPACAVDDADRDCAATQLARLAKAGVPGADPSEWHGLAPVSTSDPLCDSDDLVTLTPSTLQALNDCPLRWLAERHGGTNTRELPSAVGSVLHALFAEPGRSESQLLAELDRVWGHLPFGAQWYSANELARHRAMIQAFVQWRAQSRSELTEVGVEVDIDGALEDGSGQARKIRLRGRADRLERDPAGRLVIVDIKTGKTPVSKDDAQQHAQLAMYQLAVAEGLVRAGDEPGGARLVYVGKSGAAGVAERKQDPLTPAARDEWRNLVRQLAAATAGPQFIARRNDGCTHCPLRPGCPAHVRGSAP</sequence>
<evidence type="ECO:0000256" key="9">
    <source>
        <dbReference type="ARBA" id="ARBA00023204"/>
    </source>
</evidence>
<dbReference type="InterPro" id="IPR000212">
    <property type="entry name" value="DNA_helicase_UvrD/REP"/>
</dbReference>
<keyword evidence="7" id="KW-0067">ATP-binding</keyword>
<keyword evidence="6" id="KW-0269">Exonuclease</keyword>